<dbReference type="InterPro" id="IPR002781">
    <property type="entry name" value="TM_pro_TauE-like"/>
</dbReference>
<keyword evidence="4 5" id="KW-0472">Membrane</keyword>
<comment type="similarity">
    <text evidence="5">Belongs to the 4-toluene sulfonate uptake permease (TSUP) (TC 2.A.102) family.</text>
</comment>
<dbReference type="PANTHER" id="PTHR43483">
    <property type="entry name" value="MEMBRANE TRANSPORTER PROTEIN HI_0806-RELATED"/>
    <property type="match status" value="1"/>
</dbReference>
<evidence type="ECO:0000256" key="1">
    <source>
        <dbReference type="ARBA" id="ARBA00004141"/>
    </source>
</evidence>
<dbReference type="Pfam" id="PF01925">
    <property type="entry name" value="TauE"/>
    <property type="match status" value="1"/>
</dbReference>
<dbReference type="PANTHER" id="PTHR43483:SF3">
    <property type="entry name" value="MEMBRANE TRANSPORTER PROTEIN HI_0806-RELATED"/>
    <property type="match status" value="1"/>
</dbReference>
<feature type="non-terminal residue" evidence="6">
    <location>
        <position position="73"/>
    </location>
</feature>
<dbReference type="GO" id="GO:0005886">
    <property type="term" value="C:plasma membrane"/>
    <property type="evidence" value="ECO:0007669"/>
    <property type="project" value="UniProtKB-SubCell"/>
</dbReference>
<accession>A0A832ZEZ5</accession>
<keyword evidence="3 5" id="KW-1133">Transmembrane helix</keyword>
<gene>
    <name evidence="6" type="ORF">EYH24_04080</name>
</gene>
<evidence type="ECO:0000256" key="3">
    <source>
        <dbReference type="ARBA" id="ARBA00022989"/>
    </source>
</evidence>
<dbReference type="EMBL" id="DQUR01000137">
    <property type="protein sequence ID" value="HIP89117.1"/>
    <property type="molecule type" value="Genomic_DNA"/>
</dbReference>
<name>A0A832ZEZ5_9EURY</name>
<evidence type="ECO:0000313" key="6">
    <source>
        <dbReference type="EMBL" id="HIP89117.1"/>
    </source>
</evidence>
<evidence type="ECO:0000256" key="5">
    <source>
        <dbReference type="RuleBase" id="RU363041"/>
    </source>
</evidence>
<reference evidence="6" key="1">
    <citation type="journal article" date="2020" name="ISME J.">
        <title>Gammaproteobacteria mediating utilization of methyl-, sulfur- and petroleum organic compounds in deep ocean hydrothermal plumes.</title>
        <authorList>
            <person name="Zhou Z."/>
            <person name="Liu Y."/>
            <person name="Pan J."/>
            <person name="Cron B.R."/>
            <person name="Toner B.M."/>
            <person name="Anantharaman K."/>
            <person name="Breier J.A."/>
            <person name="Dick G.J."/>
            <person name="Li M."/>
        </authorList>
    </citation>
    <scope>NUCLEOTIDE SEQUENCE</scope>
    <source>
        <strain evidence="6">SZUA-1476</strain>
    </source>
</reference>
<proteinExistence type="inferred from homology"/>
<feature type="transmembrane region" description="Helical" evidence="5">
    <location>
        <begin position="7"/>
        <end position="30"/>
    </location>
</feature>
<feature type="transmembrane region" description="Helical" evidence="5">
    <location>
        <begin position="42"/>
        <end position="62"/>
    </location>
</feature>
<evidence type="ECO:0000313" key="7">
    <source>
        <dbReference type="Proteomes" id="UP000653692"/>
    </source>
</evidence>
<evidence type="ECO:0000256" key="4">
    <source>
        <dbReference type="ARBA" id="ARBA00023136"/>
    </source>
</evidence>
<comment type="caution">
    <text evidence="6">The sequence shown here is derived from an EMBL/GenBank/DDBJ whole genome shotgun (WGS) entry which is preliminary data.</text>
</comment>
<sequence length="73" mass="7745">MLKYIGYFTVGVFIGILAALFGLGGGFLIVPALNFLGVEIHHAVGTSSAAVVFTSLSSALAYSRQKRIHYRVG</sequence>
<dbReference type="Proteomes" id="UP000653692">
    <property type="component" value="Unassembled WGS sequence"/>
</dbReference>
<keyword evidence="5" id="KW-1003">Cell membrane</keyword>
<evidence type="ECO:0000256" key="2">
    <source>
        <dbReference type="ARBA" id="ARBA00022692"/>
    </source>
</evidence>
<protein>
    <recommendedName>
        <fullName evidence="5">Probable membrane transporter protein</fullName>
    </recommendedName>
</protein>
<organism evidence="6 7">
    <name type="scientific">Thermococcus paralvinellae</name>
    <dbReference type="NCBI Taxonomy" id="582419"/>
    <lineage>
        <taxon>Archaea</taxon>
        <taxon>Methanobacteriati</taxon>
        <taxon>Methanobacteriota</taxon>
        <taxon>Thermococci</taxon>
        <taxon>Thermococcales</taxon>
        <taxon>Thermococcaceae</taxon>
        <taxon>Thermococcus</taxon>
    </lineage>
</organism>
<comment type="subcellular location">
    <subcellularLocation>
        <location evidence="5">Cell membrane</location>
        <topology evidence="5">Multi-pass membrane protein</topology>
    </subcellularLocation>
    <subcellularLocation>
        <location evidence="1">Membrane</location>
        <topology evidence="1">Multi-pass membrane protein</topology>
    </subcellularLocation>
</comment>
<keyword evidence="2 5" id="KW-0812">Transmembrane</keyword>
<dbReference type="AlphaFoldDB" id="A0A832ZEZ5"/>